<proteinExistence type="predicted"/>
<sequence>MTTLPRRRVLQLAGTGVALALTGQAAANDETGAGDEYTVALSVGVDRDEFAELQEEIVERVEEAEIDEPEAQEQLEESQLELVEAAIEAVESQIEETDDVTVVDAAPERSLVLVDGTPAALLEALEIEEVVGIVPEDQFDEGDGAS</sequence>
<reference evidence="2 3" key="1">
    <citation type="submission" date="2016-10" db="EMBL/GenBank/DDBJ databases">
        <authorList>
            <person name="de Groot N.N."/>
        </authorList>
    </citation>
    <scope>NUCLEOTIDE SEQUENCE [LARGE SCALE GENOMIC DNA]</scope>
    <source>
        <strain evidence="2 3">SP2</strain>
    </source>
</reference>
<protein>
    <submittedName>
        <fullName evidence="2">Uncharacterized protein</fullName>
    </submittedName>
</protein>
<name>A0A1I3P9E4_9EURY</name>
<dbReference type="GeneID" id="14208272"/>
<dbReference type="PROSITE" id="PS51318">
    <property type="entry name" value="TAT"/>
    <property type="match status" value="1"/>
</dbReference>
<dbReference type="InterPro" id="IPR006311">
    <property type="entry name" value="TAT_signal"/>
</dbReference>
<gene>
    <name evidence="2" type="ORF">SAMN05443661_11680</name>
</gene>
<evidence type="ECO:0000256" key="1">
    <source>
        <dbReference type="SAM" id="Coils"/>
    </source>
</evidence>
<accession>A0A1I3P9E4</accession>
<evidence type="ECO:0000313" key="2">
    <source>
        <dbReference type="EMBL" id="SFJ18052.1"/>
    </source>
</evidence>
<dbReference type="RefSeq" id="WP_015233616.1">
    <property type="nucleotide sequence ID" value="NZ_FORO01000016.1"/>
</dbReference>
<dbReference type="EMBL" id="FORO01000016">
    <property type="protein sequence ID" value="SFJ18052.1"/>
    <property type="molecule type" value="Genomic_DNA"/>
</dbReference>
<keyword evidence="1" id="KW-0175">Coiled coil</keyword>
<dbReference type="Proteomes" id="UP000182829">
    <property type="component" value="Unassembled WGS sequence"/>
</dbReference>
<dbReference type="OMA" id="CNALQGG"/>
<dbReference type="AlphaFoldDB" id="A0A1I3P9E4"/>
<organism evidence="2 3">
    <name type="scientific">Natronobacterium gregoryi</name>
    <dbReference type="NCBI Taxonomy" id="44930"/>
    <lineage>
        <taxon>Archaea</taxon>
        <taxon>Methanobacteriati</taxon>
        <taxon>Methanobacteriota</taxon>
        <taxon>Stenosarchaea group</taxon>
        <taxon>Halobacteria</taxon>
        <taxon>Halobacteriales</taxon>
        <taxon>Natrialbaceae</taxon>
        <taxon>Natronobacterium</taxon>
    </lineage>
</organism>
<evidence type="ECO:0000313" key="3">
    <source>
        <dbReference type="Proteomes" id="UP000182829"/>
    </source>
</evidence>
<feature type="coiled-coil region" evidence="1">
    <location>
        <begin position="61"/>
        <end position="100"/>
    </location>
</feature>